<reference evidence="1" key="2">
    <citation type="journal article" date="2015" name="Fish Shellfish Immunol.">
        <title>Early steps in the European eel (Anguilla anguilla)-Vibrio vulnificus interaction in the gills: Role of the RtxA13 toxin.</title>
        <authorList>
            <person name="Callol A."/>
            <person name="Pajuelo D."/>
            <person name="Ebbesson L."/>
            <person name="Teles M."/>
            <person name="MacKenzie S."/>
            <person name="Amaro C."/>
        </authorList>
    </citation>
    <scope>NUCLEOTIDE SEQUENCE</scope>
</reference>
<evidence type="ECO:0000313" key="1">
    <source>
        <dbReference type="EMBL" id="JAH86440.1"/>
    </source>
</evidence>
<dbReference type="AlphaFoldDB" id="A0A0E9WA41"/>
<accession>A0A0E9WA41</accession>
<organism evidence="1">
    <name type="scientific">Anguilla anguilla</name>
    <name type="common">European freshwater eel</name>
    <name type="synonym">Muraena anguilla</name>
    <dbReference type="NCBI Taxonomy" id="7936"/>
    <lineage>
        <taxon>Eukaryota</taxon>
        <taxon>Metazoa</taxon>
        <taxon>Chordata</taxon>
        <taxon>Craniata</taxon>
        <taxon>Vertebrata</taxon>
        <taxon>Euteleostomi</taxon>
        <taxon>Actinopterygii</taxon>
        <taxon>Neopterygii</taxon>
        <taxon>Teleostei</taxon>
        <taxon>Anguilliformes</taxon>
        <taxon>Anguillidae</taxon>
        <taxon>Anguilla</taxon>
    </lineage>
</organism>
<dbReference type="EMBL" id="GBXM01022137">
    <property type="protein sequence ID" value="JAH86440.1"/>
    <property type="molecule type" value="Transcribed_RNA"/>
</dbReference>
<proteinExistence type="predicted"/>
<name>A0A0E9WA41_ANGAN</name>
<sequence length="56" mass="5922">MNAVWSACQTLSSLLGSFLSPSRLLAALLLHLSLSLKCSGKRRKNSQVAASFTLSG</sequence>
<reference evidence="1" key="1">
    <citation type="submission" date="2014-11" db="EMBL/GenBank/DDBJ databases">
        <authorList>
            <person name="Amaro Gonzalez C."/>
        </authorList>
    </citation>
    <scope>NUCLEOTIDE SEQUENCE</scope>
</reference>
<protein>
    <submittedName>
        <fullName evidence="1">Uncharacterized protein</fullName>
    </submittedName>
</protein>